<dbReference type="AlphaFoldDB" id="A0A9P7AJM8"/>
<dbReference type="GeneID" id="64597298"/>
<evidence type="ECO:0000313" key="2">
    <source>
        <dbReference type="EMBL" id="KAG1790707.1"/>
    </source>
</evidence>
<name>A0A9P7AJM8_9AGAM</name>
<gene>
    <name evidence="2" type="ORF">HD556DRAFT_1390260</name>
</gene>
<feature type="signal peptide" evidence="1">
    <location>
        <begin position="1"/>
        <end position="17"/>
    </location>
</feature>
<keyword evidence="3" id="KW-1185">Reference proteome</keyword>
<dbReference type="EMBL" id="JABBWE010000048">
    <property type="protein sequence ID" value="KAG1790707.1"/>
    <property type="molecule type" value="Genomic_DNA"/>
</dbReference>
<keyword evidence="1" id="KW-0732">Signal</keyword>
<organism evidence="2 3">
    <name type="scientific">Suillus plorans</name>
    <dbReference type="NCBI Taxonomy" id="116603"/>
    <lineage>
        <taxon>Eukaryota</taxon>
        <taxon>Fungi</taxon>
        <taxon>Dikarya</taxon>
        <taxon>Basidiomycota</taxon>
        <taxon>Agaricomycotina</taxon>
        <taxon>Agaricomycetes</taxon>
        <taxon>Agaricomycetidae</taxon>
        <taxon>Boletales</taxon>
        <taxon>Suillineae</taxon>
        <taxon>Suillaceae</taxon>
        <taxon>Suillus</taxon>
    </lineage>
</organism>
<feature type="chain" id="PRO_5040423375" description="Secreted protein" evidence="1">
    <location>
        <begin position="18"/>
        <end position="83"/>
    </location>
</feature>
<sequence length="83" mass="9277">MMMIRLAFVFAVQFTLCLLNVDSESQCSAAHRYLHFPLVHLCMSPISTRTPWALNGSTMIAESSFTPLHILPSVLPKICYGGY</sequence>
<evidence type="ECO:0000256" key="1">
    <source>
        <dbReference type="SAM" id="SignalP"/>
    </source>
</evidence>
<evidence type="ECO:0008006" key="4">
    <source>
        <dbReference type="Google" id="ProtNLM"/>
    </source>
</evidence>
<dbReference type="Proteomes" id="UP000719766">
    <property type="component" value="Unassembled WGS sequence"/>
</dbReference>
<dbReference type="RefSeq" id="XP_041157661.1">
    <property type="nucleotide sequence ID" value="XM_041303534.1"/>
</dbReference>
<accession>A0A9P7AJM8</accession>
<protein>
    <recommendedName>
        <fullName evidence="4">Secreted protein</fullName>
    </recommendedName>
</protein>
<comment type="caution">
    <text evidence="2">The sequence shown here is derived from an EMBL/GenBank/DDBJ whole genome shotgun (WGS) entry which is preliminary data.</text>
</comment>
<proteinExistence type="predicted"/>
<evidence type="ECO:0000313" key="3">
    <source>
        <dbReference type="Proteomes" id="UP000719766"/>
    </source>
</evidence>
<reference evidence="2" key="1">
    <citation type="journal article" date="2020" name="New Phytol.">
        <title>Comparative genomics reveals dynamic genome evolution in host specialist ectomycorrhizal fungi.</title>
        <authorList>
            <person name="Lofgren L.A."/>
            <person name="Nguyen N.H."/>
            <person name="Vilgalys R."/>
            <person name="Ruytinx J."/>
            <person name="Liao H.L."/>
            <person name="Branco S."/>
            <person name="Kuo A."/>
            <person name="LaButti K."/>
            <person name="Lipzen A."/>
            <person name="Andreopoulos W."/>
            <person name="Pangilinan J."/>
            <person name="Riley R."/>
            <person name="Hundley H."/>
            <person name="Na H."/>
            <person name="Barry K."/>
            <person name="Grigoriev I.V."/>
            <person name="Stajich J.E."/>
            <person name="Kennedy P.G."/>
        </authorList>
    </citation>
    <scope>NUCLEOTIDE SEQUENCE</scope>
    <source>
        <strain evidence="2">S12</strain>
    </source>
</reference>